<evidence type="ECO:0000313" key="2">
    <source>
        <dbReference type="Proteomes" id="UP000249135"/>
    </source>
</evidence>
<comment type="caution">
    <text evidence="1">The sequence shown here is derived from an EMBL/GenBank/DDBJ whole genome shotgun (WGS) entry which is preliminary data.</text>
</comment>
<reference evidence="1 2" key="1">
    <citation type="submission" date="2017-08" db="EMBL/GenBank/DDBJ databases">
        <title>Infants hospitalized years apart are colonized by the same room-sourced microbial strains.</title>
        <authorList>
            <person name="Brooks B."/>
            <person name="Olm M.R."/>
            <person name="Firek B.A."/>
            <person name="Baker R."/>
            <person name="Thomas B.C."/>
            <person name="Morowitz M.J."/>
            <person name="Banfield J.F."/>
        </authorList>
    </citation>
    <scope>NUCLEOTIDE SEQUENCE [LARGE SCALE GENOMIC DNA]</scope>
    <source>
        <strain evidence="1">S2_005_003_R2_41</strain>
    </source>
</reference>
<dbReference type="EMBL" id="QFPP01000035">
    <property type="protein sequence ID" value="PZQ76952.1"/>
    <property type="molecule type" value="Genomic_DNA"/>
</dbReference>
<name>A0A2W5QI32_VARPD</name>
<evidence type="ECO:0000313" key="1">
    <source>
        <dbReference type="EMBL" id="PZQ76952.1"/>
    </source>
</evidence>
<accession>A0A2W5QI32</accession>
<protein>
    <submittedName>
        <fullName evidence="1">Uncharacterized protein</fullName>
    </submittedName>
</protein>
<dbReference type="Proteomes" id="UP000249135">
    <property type="component" value="Unassembled WGS sequence"/>
</dbReference>
<dbReference type="AlphaFoldDB" id="A0A2W5QI32"/>
<gene>
    <name evidence="1" type="ORF">DI563_05475</name>
</gene>
<organism evidence="1 2">
    <name type="scientific">Variovorax paradoxus</name>
    <dbReference type="NCBI Taxonomy" id="34073"/>
    <lineage>
        <taxon>Bacteria</taxon>
        <taxon>Pseudomonadati</taxon>
        <taxon>Pseudomonadota</taxon>
        <taxon>Betaproteobacteria</taxon>
        <taxon>Burkholderiales</taxon>
        <taxon>Comamonadaceae</taxon>
        <taxon>Variovorax</taxon>
    </lineage>
</organism>
<proteinExistence type="predicted"/>
<sequence>MDAGFLLFPPNKDRSYMRATTTQRSTCAEQVKFDSLAVYSVSTTKRGRVRCVSAYLDVDTGEVIPAEQLSIPILDLRDKLPARAEALDYLRPEVRQFAAFVLRFANKRRGISPGIDTLCRWYAEMHGRRSQDVRRYISKLTEVGVLAGENLLGPLFQRTGGRTKDHLGEEYRAWCTYTRLRASAQTDAEATASAEAWAAIRRAARPVHATAGA</sequence>